<dbReference type="Gene3D" id="2.40.50.140">
    <property type="entry name" value="Nucleic acid-binding proteins"/>
    <property type="match status" value="1"/>
</dbReference>
<feature type="binding site" evidence="2">
    <location>
        <position position="363"/>
    </location>
    <ligand>
        <name>Zn(2+)</name>
        <dbReference type="ChEBI" id="CHEBI:29105"/>
    </ligand>
</feature>
<dbReference type="InterPro" id="IPR012340">
    <property type="entry name" value="NA-bd_OB-fold"/>
</dbReference>
<feature type="compositionally biased region" description="Basic and acidic residues" evidence="3">
    <location>
        <begin position="71"/>
        <end position="184"/>
    </location>
</feature>
<dbReference type="PANTHER" id="PTHR12686">
    <property type="entry name" value="3'-5' EXORIBONUCLEASE CSL4-RELATED"/>
    <property type="match status" value="1"/>
</dbReference>
<dbReference type="InterPro" id="IPR039771">
    <property type="entry name" value="Csl4"/>
</dbReference>
<dbReference type="GO" id="GO:0006401">
    <property type="term" value="P:RNA catabolic process"/>
    <property type="evidence" value="ECO:0007669"/>
    <property type="project" value="UniProtKB-UniRule"/>
</dbReference>
<reference evidence="4" key="1">
    <citation type="submission" date="2023-06" db="EMBL/GenBank/DDBJ databases">
        <title>Genome sequence of Methanosarcinaceae archaeon Ag5.</title>
        <authorList>
            <person name="Protasov E."/>
            <person name="Platt K."/>
            <person name="Poehlein A."/>
            <person name="Daniel R."/>
            <person name="Brune A."/>
        </authorList>
    </citation>
    <scope>NUCLEOTIDE SEQUENCE</scope>
    <source>
        <strain evidence="4">Ag5</strain>
    </source>
</reference>
<feature type="binding site" evidence="2">
    <location>
        <position position="347"/>
    </location>
    <ligand>
        <name>Zn(2+)</name>
        <dbReference type="ChEBI" id="CHEBI:29105"/>
    </ligand>
</feature>
<dbReference type="GO" id="GO:0006396">
    <property type="term" value="P:RNA processing"/>
    <property type="evidence" value="ECO:0007669"/>
    <property type="project" value="InterPro"/>
</dbReference>
<feature type="binding site" evidence="2">
    <location>
        <position position="350"/>
    </location>
    <ligand>
        <name>Zn(2+)</name>
        <dbReference type="ChEBI" id="CHEBI:29105"/>
    </ligand>
</feature>
<evidence type="ECO:0000256" key="3">
    <source>
        <dbReference type="SAM" id="MobiDB-lite"/>
    </source>
</evidence>
<feature type="compositionally biased region" description="Basic and acidic residues" evidence="3">
    <location>
        <begin position="14"/>
        <end position="36"/>
    </location>
</feature>
<sequence>MSRVQKKPIRRKLKDVSSKTEEPKDIEDTQFERETECAAPVQSPSKSQIPRTPRPQIEARDEAFVSKPVRGTRERVDRSEYVERPERSERTDRPERFDRTERLDRVERTERTDRPERTERTDRPERTDRGDRPERSGDRNDKFGDRNGRFGDRNGGDRGSRDRNGRDGGRGGRDGGRGGRDGKRPEKKKRPEKVIFENTKVFAMPGDIIGAVEEFNPAFGAVNDDGCIRATVSGFVAVNIEKRLVTIIPKTNTPNTIADGDIVIASVTDVRESNARVEVVAAEKKLDGEIVNNGTAEIYVSNIKDGFTKMVSDEFSVMDIVRAKVIDSSKIGLSTVDADLGVIKAYCSKCKASLVRADDILVCPVCGNRERRKLADSYGKGISVLSK</sequence>
<feature type="compositionally biased region" description="Basic residues" evidence="3">
    <location>
        <begin position="1"/>
        <end position="13"/>
    </location>
</feature>
<organism evidence="4 5">
    <name type="scientific">Methanolapillus africanus</name>
    <dbReference type="NCBI Taxonomy" id="3028297"/>
    <lineage>
        <taxon>Archaea</taxon>
        <taxon>Methanobacteriati</taxon>
        <taxon>Methanobacteriota</taxon>
        <taxon>Stenosarchaea group</taxon>
        <taxon>Methanomicrobia</taxon>
        <taxon>Methanosarcinales</taxon>
        <taxon>Methanosarcinaceae</taxon>
        <taxon>Methanolapillus</taxon>
    </lineage>
</organism>
<evidence type="ECO:0000313" key="5">
    <source>
        <dbReference type="Proteomes" id="UP001271789"/>
    </source>
</evidence>
<dbReference type="GO" id="GO:0000178">
    <property type="term" value="C:exosome (RNase complex)"/>
    <property type="evidence" value="ECO:0007669"/>
    <property type="project" value="UniProtKB-KW"/>
</dbReference>
<dbReference type="SUPFAM" id="SSF110324">
    <property type="entry name" value="Ribosomal L27 protein-like"/>
    <property type="match status" value="1"/>
</dbReference>
<comment type="subcellular location">
    <subcellularLocation>
        <location evidence="2">Cytoplasm</location>
    </subcellularLocation>
</comment>
<keyword evidence="2" id="KW-0963">Cytoplasm</keyword>
<comment type="function">
    <text evidence="2">Non-catalytic component of the exosome, which is a complex involved in RNA degradation. Increases the RNA binding and the efficiency of RNA degradation. Helpful for the interaction of the exosome with A-poor RNAs.</text>
</comment>
<keyword evidence="2" id="KW-0479">Metal-binding</keyword>
<dbReference type="Gene3D" id="2.20.70.10">
    <property type="match status" value="1"/>
</dbReference>
<feature type="binding site" evidence="2">
    <location>
        <position position="366"/>
    </location>
    <ligand>
        <name>Zn(2+)</name>
        <dbReference type="ChEBI" id="CHEBI:29105"/>
    </ligand>
</feature>
<proteinExistence type="inferred from homology"/>
<dbReference type="Proteomes" id="UP001271789">
    <property type="component" value="Unassembled WGS sequence"/>
</dbReference>
<comment type="caution">
    <text evidence="4">The sequence shown here is derived from an EMBL/GenBank/DDBJ whole genome shotgun (WGS) entry which is preliminary data.</text>
</comment>
<dbReference type="PANTHER" id="PTHR12686:SF8">
    <property type="entry name" value="EXOSOME COMPLEX COMPONENT CSL4"/>
    <property type="match status" value="1"/>
</dbReference>
<dbReference type="NCBIfam" id="NF034126">
    <property type="entry name" value="PRK09521.1"/>
    <property type="match status" value="1"/>
</dbReference>
<dbReference type="InterPro" id="IPR030850">
    <property type="entry name" value="Exosome_Csl4_arc"/>
</dbReference>
<dbReference type="GO" id="GO:0008270">
    <property type="term" value="F:zinc ion binding"/>
    <property type="evidence" value="ECO:0007669"/>
    <property type="project" value="UniProtKB-UniRule"/>
</dbReference>
<evidence type="ECO:0000313" key="4">
    <source>
        <dbReference type="EMBL" id="MDV0446328.1"/>
    </source>
</evidence>
<evidence type="ECO:0000256" key="2">
    <source>
        <dbReference type="HAMAP-Rule" id="MF_00975"/>
    </source>
</evidence>
<comment type="subunit">
    <text evidence="2">Component of the archaeal exosome complex. Forms a trimer of Rrp4 and/or Csl4 subunits. The trimer associates with an hexameric ring-like arrangement composed of 3 Rrp41-Rrp42 heterodimers. Interacts with DnaG.</text>
</comment>
<name>A0AAE4MJK4_9EURY</name>
<keyword evidence="1 2" id="KW-0271">Exosome</keyword>
<evidence type="ECO:0000256" key="1">
    <source>
        <dbReference type="ARBA" id="ARBA00022835"/>
    </source>
</evidence>
<dbReference type="RefSeq" id="WP_338098713.1">
    <property type="nucleotide sequence ID" value="NZ_JAWDKD010000003.1"/>
</dbReference>
<dbReference type="SUPFAM" id="SSF50249">
    <property type="entry name" value="Nucleic acid-binding proteins"/>
    <property type="match status" value="1"/>
</dbReference>
<feature type="region of interest" description="Disordered" evidence="3">
    <location>
        <begin position="1"/>
        <end position="194"/>
    </location>
</feature>
<gene>
    <name evidence="2" type="primary">csl4</name>
    <name evidence="4" type="ORF">MsAg5_01580</name>
</gene>
<dbReference type="HAMAP" id="MF_00975">
    <property type="entry name" value="Exosome_Csl4"/>
    <property type="match status" value="1"/>
</dbReference>
<dbReference type="EMBL" id="JAWDKD010000003">
    <property type="protein sequence ID" value="MDV0446328.1"/>
    <property type="molecule type" value="Genomic_DNA"/>
</dbReference>
<protein>
    <recommendedName>
        <fullName evidence="2">Exosome complex component Csl4</fullName>
    </recommendedName>
</protein>
<accession>A0AAE4MJK4</accession>
<dbReference type="Gene3D" id="2.40.50.100">
    <property type="match status" value="1"/>
</dbReference>
<dbReference type="GO" id="GO:0005737">
    <property type="term" value="C:cytoplasm"/>
    <property type="evidence" value="ECO:0007669"/>
    <property type="project" value="UniProtKB-SubCell"/>
</dbReference>
<dbReference type="AlphaFoldDB" id="A0AAE4MJK4"/>
<keyword evidence="5" id="KW-1185">Reference proteome</keyword>
<comment type="similarity">
    <text evidence="2">Belongs to the CSL4 family.</text>
</comment>
<keyword evidence="2" id="KW-0862">Zinc</keyword>